<feature type="region of interest" description="Disordered" evidence="1">
    <location>
        <begin position="84"/>
        <end position="109"/>
    </location>
</feature>
<protein>
    <submittedName>
        <fullName evidence="2">Uncharacterized protein</fullName>
    </submittedName>
</protein>
<evidence type="ECO:0000313" key="2">
    <source>
        <dbReference type="EMBL" id="GAG62767.1"/>
    </source>
</evidence>
<sequence length="136" mass="14638">TYTFKASENIASKQVLLATAGSVSQNIDDTARSLVTVINRNSGTVYAYYISGTEDVPGMILLEARTLSDIEFFVKVGAGVDGKAFNPTLPEDNSEVSSNQESPNRIYFSKTNVPEAVPLVSCSPRPRRSPSLATDC</sequence>
<name>X0ZXZ9_9ZZZZ</name>
<accession>X0ZXZ9</accession>
<reference evidence="2" key="1">
    <citation type="journal article" date="2014" name="Front. Microbiol.">
        <title>High frequency of phylogenetically diverse reductive dehalogenase-homologous genes in deep subseafloor sedimentary metagenomes.</title>
        <authorList>
            <person name="Kawai M."/>
            <person name="Futagami T."/>
            <person name="Toyoda A."/>
            <person name="Takaki Y."/>
            <person name="Nishi S."/>
            <person name="Hori S."/>
            <person name="Arai W."/>
            <person name="Tsubouchi T."/>
            <person name="Morono Y."/>
            <person name="Uchiyama I."/>
            <person name="Ito T."/>
            <person name="Fujiyama A."/>
            <person name="Inagaki F."/>
            <person name="Takami H."/>
        </authorList>
    </citation>
    <scope>NUCLEOTIDE SEQUENCE</scope>
    <source>
        <strain evidence="2">Expedition CK06-06</strain>
    </source>
</reference>
<dbReference type="AlphaFoldDB" id="X0ZXZ9"/>
<comment type="caution">
    <text evidence="2">The sequence shown here is derived from an EMBL/GenBank/DDBJ whole genome shotgun (WGS) entry which is preliminary data.</text>
</comment>
<proteinExistence type="predicted"/>
<organism evidence="2">
    <name type="scientific">marine sediment metagenome</name>
    <dbReference type="NCBI Taxonomy" id="412755"/>
    <lineage>
        <taxon>unclassified sequences</taxon>
        <taxon>metagenomes</taxon>
        <taxon>ecological metagenomes</taxon>
    </lineage>
</organism>
<feature type="non-terminal residue" evidence="2">
    <location>
        <position position="1"/>
    </location>
</feature>
<dbReference type="EMBL" id="BART01006395">
    <property type="protein sequence ID" value="GAG62767.1"/>
    <property type="molecule type" value="Genomic_DNA"/>
</dbReference>
<gene>
    <name evidence="2" type="ORF">S01H4_14583</name>
</gene>
<evidence type="ECO:0000256" key="1">
    <source>
        <dbReference type="SAM" id="MobiDB-lite"/>
    </source>
</evidence>